<dbReference type="Proteomes" id="UP000245624">
    <property type="component" value="Unassembled WGS sequence"/>
</dbReference>
<keyword evidence="3" id="KW-1185">Reference proteome</keyword>
<dbReference type="RefSeq" id="WP_054788109.1">
    <property type="nucleotide sequence ID" value="NZ_JAJUIE010000013.1"/>
</dbReference>
<proteinExistence type="predicted"/>
<dbReference type="AlphaFoldDB" id="A0A317L7L3"/>
<dbReference type="GO" id="GO:0050482">
    <property type="term" value="P:arachidonate secretion"/>
    <property type="evidence" value="ECO:0007669"/>
    <property type="project" value="InterPro"/>
</dbReference>
<dbReference type="Gene3D" id="1.20.90.10">
    <property type="entry name" value="Phospholipase A2 domain"/>
    <property type="match status" value="1"/>
</dbReference>
<dbReference type="InterPro" id="IPR013607">
    <property type="entry name" value="Phospholipase_A2-like"/>
</dbReference>
<feature type="domain" description="Phospholipase A2-like" evidence="1">
    <location>
        <begin position="14"/>
        <end position="47"/>
    </location>
</feature>
<protein>
    <submittedName>
        <fullName evidence="2">Phospholipase</fullName>
    </submittedName>
</protein>
<dbReference type="InterPro" id="IPR036444">
    <property type="entry name" value="PLipase_A2_dom_sf"/>
</dbReference>
<name>A0A317L7L3_9BACI</name>
<accession>A0A317L7L3</accession>
<reference evidence="2 3" key="1">
    <citation type="submission" date="2018-05" db="EMBL/GenBank/DDBJ databases">
        <title>Genomic analysis of Gracilibacillus dipsosauri DD1 reveals novel features of a salt-tolerant amylase.</title>
        <authorList>
            <person name="Deutch C.E."/>
            <person name="Yang S."/>
        </authorList>
    </citation>
    <scope>NUCLEOTIDE SEQUENCE [LARGE SCALE GENOMIC DNA]</scope>
    <source>
        <strain evidence="2 3">DD1</strain>
    </source>
</reference>
<dbReference type="EMBL" id="QGTD01000004">
    <property type="protein sequence ID" value="PWU69779.1"/>
    <property type="molecule type" value="Genomic_DNA"/>
</dbReference>
<gene>
    <name evidence="2" type="ORF">DLJ74_02280</name>
</gene>
<evidence type="ECO:0000313" key="3">
    <source>
        <dbReference type="Proteomes" id="UP000245624"/>
    </source>
</evidence>
<comment type="caution">
    <text evidence="2">The sequence shown here is derived from an EMBL/GenBank/DDBJ whole genome shotgun (WGS) entry which is preliminary data.</text>
</comment>
<dbReference type="Pfam" id="PF08398">
    <property type="entry name" value="Phospholip_A2_4"/>
    <property type="match status" value="1"/>
</dbReference>
<organism evidence="2 3">
    <name type="scientific">Gracilibacillus dipsosauri</name>
    <dbReference type="NCBI Taxonomy" id="178340"/>
    <lineage>
        <taxon>Bacteria</taxon>
        <taxon>Bacillati</taxon>
        <taxon>Bacillota</taxon>
        <taxon>Bacilli</taxon>
        <taxon>Bacillales</taxon>
        <taxon>Bacillaceae</taxon>
        <taxon>Gracilibacillus</taxon>
    </lineage>
</organism>
<dbReference type="GO" id="GO:0005198">
    <property type="term" value="F:structural molecule activity"/>
    <property type="evidence" value="ECO:0007669"/>
    <property type="project" value="InterPro"/>
</dbReference>
<sequence length="99" mass="11491">MFSERKSKPRLCIPKGYNWCGPGCSGPGAPINEVDAACKRHDECYQRNPNRCACDKAFLHQIRSMVNHRTEKGRHAHLLYRYMQLQTFFRCGMGKDRQS</sequence>
<dbReference type="SUPFAM" id="SSF48619">
    <property type="entry name" value="Phospholipase A2, PLA2"/>
    <property type="match status" value="1"/>
</dbReference>
<dbReference type="GO" id="GO:0006644">
    <property type="term" value="P:phospholipid metabolic process"/>
    <property type="evidence" value="ECO:0007669"/>
    <property type="project" value="InterPro"/>
</dbReference>
<evidence type="ECO:0000313" key="2">
    <source>
        <dbReference type="EMBL" id="PWU69779.1"/>
    </source>
</evidence>
<dbReference type="OrthoDB" id="5125543at2"/>
<evidence type="ECO:0000259" key="1">
    <source>
        <dbReference type="Pfam" id="PF08398"/>
    </source>
</evidence>
<dbReference type="GO" id="GO:0004623">
    <property type="term" value="F:phospholipase A2 activity"/>
    <property type="evidence" value="ECO:0007669"/>
    <property type="project" value="InterPro"/>
</dbReference>